<comment type="caution">
    <text evidence="1">The sequence shown here is derived from an EMBL/GenBank/DDBJ whole genome shotgun (WGS) entry which is preliminary data.</text>
</comment>
<keyword evidence="2" id="KW-1185">Reference proteome</keyword>
<dbReference type="Proteomes" id="UP001557470">
    <property type="component" value="Unassembled WGS sequence"/>
</dbReference>
<protein>
    <submittedName>
        <fullName evidence="1">Uncharacterized protein</fullName>
    </submittedName>
</protein>
<evidence type="ECO:0000313" key="2">
    <source>
        <dbReference type="Proteomes" id="UP001557470"/>
    </source>
</evidence>
<organism evidence="1 2">
    <name type="scientific">Umbra pygmaea</name>
    <name type="common">Eastern mudminnow</name>
    <dbReference type="NCBI Taxonomy" id="75934"/>
    <lineage>
        <taxon>Eukaryota</taxon>
        <taxon>Metazoa</taxon>
        <taxon>Chordata</taxon>
        <taxon>Craniata</taxon>
        <taxon>Vertebrata</taxon>
        <taxon>Euteleostomi</taxon>
        <taxon>Actinopterygii</taxon>
        <taxon>Neopterygii</taxon>
        <taxon>Teleostei</taxon>
        <taxon>Protacanthopterygii</taxon>
        <taxon>Esociformes</taxon>
        <taxon>Umbridae</taxon>
        <taxon>Umbra</taxon>
    </lineage>
</organism>
<evidence type="ECO:0000313" key="1">
    <source>
        <dbReference type="EMBL" id="KAL0970481.1"/>
    </source>
</evidence>
<dbReference type="EMBL" id="JAGEUA010000007">
    <property type="protein sequence ID" value="KAL0970481.1"/>
    <property type="molecule type" value="Genomic_DNA"/>
</dbReference>
<name>A0ABD0WXW7_UMBPY</name>
<proteinExistence type="predicted"/>
<dbReference type="InterPro" id="IPR042989">
    <property type="entry name" value="ZMY15"/>
</dbReference>
<accession>A0ABD0WXW7</accession>
<dbReference type="AlphaFoldDB" id="A0ABD0WXW7"/>
<dbReference type="PANTHER" id="PTHR47085:SF1">
    <property type="entry name" value="ZINC FINGER MYND DOMAIN-CONTAINING PROTEIN 15"/>
    <property type="match status" value="1"/>
</dbReference>
<dbReference type="PANTHER" id="PTHR47085">
    <property type="entry name" value="ZINC FINGER MYND DOMAIN-CONTAINING PROTEIN 15"/>
    <property type="match status" value="1"/>
</dbReference>
<sequence length="90" mass="10364">MVFWELSVLLPRMNFELLFIGEGLPTESDEEQLLRWLALPVWLLVSSSSSPDQKLYKRSIRIKAYSRAYHMVQGPKPDLVIGIPMPSFSI</sequence>
<reference evidence="1 2" key="1">
    <citation type="submission" date="2024-06" db="EMBL/GenBank/DDBJ databases">
        <authorList>
            <person name="Pan Q."/>
            <person name="Wen M."/>
            <person name="Jouanno E."/>
            <person name="Zahm M."/>
            <person name="Klopp C."/>
            <person name="Cabau C."/>
            <person name="Louis A."/>
            <person name="Berthelot C."/>
            <person name="Parey E."/>
            <person name="Roest Crollius H."/>
            <person name="Montfort J."/>
            <person name="Robinson-Rechavi M."/>
            <person name="Bouchez O."/>
            <person name="Lampietro C."/>
            <person name="Lopez Roques C."/>
            <person name="Donnadieu C."/>
            <person name="Postlethwait J."/>
            <person name="Bobe J."/>
            <person name="Verreycken H."/>
            <person name="Guiguen Y."/>
        </authorList>
    </citation>
    <scope>NUCLEOTIDE SEQUENCE [LARGE SCALE GENOMIC DNA]</scope>
    <source>
        <strain evidence="1">Up_M1</strain>
        <tissue evidence="1">Testis</tissue>
    </source>
</reference>
<gene>
    <name evidence="1" type="ORF">UPYG_G00242650</name>
</gene>